<proteinExistence type="inferred from homology"/>
<dbReference type="Proteomes" id="UP001203212">
    <property type="component" value="Unassembled WGS sequence"/>
</dbReference>
<evidence type="ECO:0000259" key="5">
    <source>
        <dbReference type="Pfam" id="PF00732"/>
    </source>
</evidence>
<comment type="similarity">
    <text evidence="1">Belongs to the GMC oxidoreductase family.</text>
</comment>
<evidence type="ECO:0000256" key="2">
    <source>
        <dbReference type="ARBA" id="ARBA00022630"/>
    </source>
</evidence>
<feature type="domain" description="Glucose-methanol-choline oxidoreductase C-terminal" evidence="6">
    <location>
        <begin position="393"/>
        <end position="513"/>
    </location>
</feature>
<name>A0ABT0KZV6_9GAMM</name>
<evidence type="ECO:0000313" key="8">
    <source>
        <dbReference type="Proteomes" id="UP001203212"/>
    </source>
</evidence>
<organism evidence="7 8">
    <name type="scientific">Shewanella aestuarii</name>
    <dbReference type="NCBI Taxonomy" id="1028752"/>
    <lineage>
        <taxon>Bacteria</taxon>
        <taxon>Pseudomonadati</taxon>
        <taxon>Pseudomonadota</taxon>
        <taxon>Gammaproteobacteria</taxon>
        <taxon>Alteromonadales</taxon>
        <taxon>Shewanellaceae</taxon>
        <taxon>Shewanella</taxon>
    </lineage>
</organism>
<comment type="caution">
    <text evidence="7">The sequence shown here is derived from an EMBL/GenBank/DDBJ whole genome shotgun (WGS) entry which is preliminary data.</text>
</comment>
<dbReference type="RefSeq" id="WP_188840263.1">
    <property type="nucleotide sequence ID" value="NZ_BMOT01000002.1"/>
</dbReference>
<dbReference type="Pfam" id="PF05199">
    <property type="entry name" value="GMC_oxred_C"/>
    <property type="match status" value="1"/>
</dbReference>
<evidence type="ECO:0000256" key="3">
    <source>
        <dbReference type="ARBA" id="ARBA00022827"/>
    </source>
</evidence>
<sequence>MAIIDPITTGLESGWQHIDASTLQQNRHFEADVIIVGTGAGGGTAAEILTDAGLTVIMIEGGALKSSKDFDMEERHAYPNLYQQAAAMKTADKGIGIFQGRAVGGSTTINWTTSIRTPKPTLDFWAAERSVINTSAEEMLPWFEKMEQRLNIKEWQYEPNRNNGVLREGCEKLGWEHTVIKRNVSGCWNTGYCGMGCPVNAKQSMLVTTIPAALNKGATLISRAKVTRLEHKGDKVSGLTAYALTEGLQPTGVELTFSGKHYILSAGAIHTPTILMRSNVPDPHKLLGKTFLHPSLLSGAMFDDQINGHSGAPQSIYSDQFVWHDGATGDLGYKLEVAPIHPVLIASKTIGFGQSHAQLMANFNKLQVVIALIRDGFNEQCAGGQVRLTDHGFALDYPLTEGFWAGARKAFLSMAELQFAAGAKRVLPMNDGLSFLTSWKQAQEVIGSMDLRLLKTIVASAHVMGGCPMGEDTIKAMVDSFGQSHYFDNLSVFDGSMFQTSLGANPQLSIYGLVARNATLLAQRLTPTAI</sequence>
<evidence type="ECO:0000313" key="7">
    <source>
        <dbReference type="EMBL" id="MCL1116692.1"/>
    </source>
</evidence>
<accession>A0ABT0KZV6</accession>
<dbReference type="Pfam" id="PF00732">
    <property type="entry name" value="GMC_oxred_N"/>
    <property type="match status" value="1"/>
</dbReference>
<protein>
    <submittedName>
        <fullName evidence="7">GMC family oxidoreductase</fullName>
    </submittedName>
</protein>
<keyword evidence="8" id="KW-1185">Reference proteome</keyword>
<reference evidence="7 8" key="1">
    <citation type="submission" date="2022-01" db="EMBL/GenBank/DDBJ databases">
        <title>Whole genome-based taxonomy of the Shewanellaceae.</title>
        <authorList>
            <person name="Martin-Rodriguez A.J."/>
        </authorList>
    </citation>
    <scope>NUCLEOTIDE SEQUENCE [LARGE SCALE GENOMIC DNA]</scope>
    <source>
        <strain evidence="7 8">JCM 17801</strain>
    </source>
</reference>
<dbReference type="SUPFAM" id="SSF51905">
    <property type="entry name" value="FAD/NAD(P)-binding domain"/>
    <property type="match status" value="1"/>
</dbReference>
<gene>
    <name evidence="7" type="ORF">L2689_05455</name>
</gene>
<evidence type="ECO:0000259" key="6">
    <source>
        <dbReference type="Pfam" id="PF05199"/>
    </source>
</evidence>
<dbReference type="InterPro" id="IPR036188">
    <property type="entry name" value="FAD/NAD-bd_sf"/>
</dbReference>
<dbReference type="InterPro" id="IPR007867">
    <property type="entry name" value="GMC_OxRtase_C"/>
</dbReference>
<evidence type="ECO:0000256" key="4">
    <source>
        <dbReference type="ARBA" id="ARBA00023002"/>
    </source>
</evidence>
<dbReference type="InterPro" id="IPR000172">
    <property type="entry name" value="GMC_OxRdtase_N"/>
</dbReference>
<dbReference type="Gene3D" id="3.50.50.60">
    <property type="entry name" value="FAD/NAD(P)-binding domain"/>
    <property type="match status" value="2"/>
</dbReference>
<dbReference type="PANTHER" id="PTHR46056">
    <property type="entry name" value="LONG-CHAIN-ALCOHOL OXIDASE"/>
    <property type="match status" value="1"/>
</dbReference>
<evidence type="ECO:0000256" key="1">
    <source>
        <dbReference type="ARBA" id="ARBA00010790"/>
    </source>
</evidence>
<dbReference type="EMBL" id="JAKILK010000002">
    <property type="protein sequence ID" value="MCL1116692.1"/>
    <property type="molecule type" value="Genomic_DNA"/>
</dbReference>
<feature type="domain" description="Glucose-methanol-choline oxidoreductase N-terminal" evidence="5">
    <location>
        <begin position="80"/>
        <end position="291"/>
    </location>
</feature>
<keyword evidence="4" id="KW-0560">Oxidoreductase</keyword>
<dbReference type="PANTHER" id="PTHR46056:SF12">
    <property type="entry name" value="LONG-CHAIN-ALCOHOL OXIDASE"/>
    <property type="match status" value="1"/>
</dbReference>
<keyword evidence="3" id="KW-0274">FAD</keyword>
<keyword evidence="2" id="KW-0285">Flavoprotein</keyword>